<dbReference type="RefSeq" id="WP_345166151.1">
    <property type="nucleotide sequence ID" value="NZ_BAABJK010000004.1"/>
</dbReference>
<evidence type="ECO:0000313" key="1">
    <source>
        <dbReference type="EMBL" id="GAA4965713.1"/>
    </source>
</evidence>
<dbReference type="Proteomes" id="UP001501692">
    <property type="component" value="Unassembled WGS sequence"/>
</dbReference>
<gene>
    <name evidence="1" type="ORF">GCM10023315_13560</name>
</gene>
<organism evidence="1 2">
    <name type="scientific">Algibacter aquimarinus</name>
    <dbReference type="NCBI Taxonomy" id="1136748"/>
    <lineage>
        <taxon>Bacteria</taxon>
        <taxon>Pseudomonadati</taxon>
        <taxon>Bacteroidota</taxon>
        <taxon>Flavobacteriia</taxon>
        <taxon>Flavobacteriales</taxon>
        <taxon>Flavobacteriaceae</taxon>
        <taxon>Algibacter</taxon>
    </lineage>
</organism>
<dbReference type="SUPFAM" id="SSF160574">
    <property type="entry name" value="BT0923-like"/>
    <property type="match status" value="1"/>
</dbReference>
<accession>A0ABP9HAU8</accession>
<protein>
    <submittedName>
        <fullName evidence="1">Uncharacterized protein</fullName>
    </submittedName>
</protein>
<dbReference type="Gene3D" id="3.40.1420.30">
    <property type="match status" value="1"/>
</dbReference>
<comment type="caution">
    <text evidence="1">The sequence shown here is derived from an EMBL/GenBank/DDBJ whole genome shotgun (WGS) entry which is preliminary data.</text>
</comment>
<evidence type="ECO:0000313" key="2">
    <source>
        <dbReference type="Proteomes" id="UP001501692"/>
    </source>
</evidence>
<sequence>MKFNILLLICCCSVSFSQTKDEKEERIQLSDFPEIAKTYFNFISHEAKYLKFYKETDGEKQSFEAKFKVDKLHYSVEFDTLGNLEDIEIVIKKKYITKDIYKAIDNYFNSTFKKTRIIKIQKQYVNNTNKNDKQFIQNIIENPNNKHTHFEIIAEIKTKNKQ</sequence>
<reference evidence="2" key="1">
    <citation type="journal article" date="2019" name="Int. J. Syst. Evol. Microbiol.">
        <title>The Global Catalogue of Microorganisms (GCM) 10K type strain sequencing project: providing services to taxonomists for standard genome sequencing and annotation.</title>
        <authorList>
            <consortium name="The Broad Institute Genomics Platform"/>
            <consortium name="The Broad Institute Genome Sequencing Center for Infectious Disease"/>
            <person name="Wu L."/>
            <person name="Ma J."/>
        </authorList>
    </citation>
    <scope>NUCLEOTIDE SEQUENCE [LARGE SCALE GENOMIC DNA]</scope>
    <source>
        <strain evidence="2">JCM 18287</strain>
    </source>
</reference>
<keyword evidence="2" id="KW-1185">Reference proteome</keyword>
<proteinExistence type="predicted"/>
<name>A0ABP9HAU8_9FLAO</name>
<dbReference type="EMBL" id="BAABJK010000004">
    <property type="protein sequence ID" value="GAA4965713.1"/>
    <property type="molecule type" value="Genomic_DNA"/>
</dbReference>